<proteinExistence type="predicted"/>
<organism evidence="1 2">
    <name type="scientific">Ornithinimicrobium faecis</name>
    <dbReference type="NCBI Taxonomy" id="2934158"/>
    <lineage>
        <taxon>Bacteria</taxon>
        <taxon>Bacillati</taxon>
        <taxon>Actinomycetota</taxon>
        <taxon>Actinomycetes</taxon>
        <taxon>Micrococcales</taxon>
        <taxon>Ornithinimicrobiaceae</taxon>
        <taxon>Ornithinimicrobium</taxon>
    </lineage>
</organism>
<dbReference type="Pfam" id="PF04122">
    <property type="entry name" value="CW_binding_2"/>
    <property type="match status" value="1"/>
</dbReference>
<evidence type="ECO:0000313" key="2">
    <source>
        <dbReference type="Proteomes" id="UP001056455"/>
    </source>
</evidence>
<dbReference type="InterPro" id="IPR007253">
    <property type="entry name" value="Cell_wall-bd_2"/>
</dbReference>
<name>A0ABY4YNS2_9MICO</name>
<reference evidence="1" key="1">
    <citation type="submission" date="2022-06" db="EMBL/GenBank/DDBJ databases">
        <title>Ornithinimicrobium HY1793.</title>
        <authorList>
            <person name="Huang Y."/>
        </authorList>
    </citation>
    <scope>NUCLEOTIDE SEQUENCE</scope>
    <source>
        <strain evidence="1">HY1793</strain>
    </source>
</reference>
<dbReference type="RefSeq" id="WP_252591057.1">
    <property type="nucleotide sequence ID" value="NZ_CP099489.1"/>
</dbReference>
<sequence>MKIPFAPTTRLSLLVAGVLAVVLVTTTLARGPAEALDGPVDVVYVADGRNFPDSLAGATLAATAGAPLLMVKSELPVPSETTAALAVLDPDRIVVLGGPLAVSDEVADALEPYATTGTVTRLFGATRYGTAAAIADALPDKVHDADLLDGQDSEHYTTHWLHSVNGAVRSHSPELGGVRIERPAAQPVGIYCILLPDGVQQAEAAVGSVQLTSATIKTYAITVTTTRGHPCNSTGSWDLAVDITADGALEDSDFSVMFSGSESVYP</sequence>
<accession>A0ABY4YNS2</accession>
<dbReference type="Proteomes" id="UP001056455">
    <property type="component" value="Chromosome"/>
</dbReference>
<dbReference type="Gene3D" id="3.40.50.12090">
    <property type="match status" value="1"/>
</dbReference>
<dbReference type="EMBL" id="CP099489">
    <property type="protein sequence ID" value="USQ78259.1"/>
    <property type="molecule type" value="Genomic_DNA"/>
</dbReference>
<evidence type="ECO:0000313" key="1">
    <source>
        <dbReference type="EMBL" id="USQ78259.1"/>
    </source>
</evidence>
<gene>
    <name evidence="1" type="ORF">NF556_11380</name>
</gene>
<keyword evidence="2" id="KW-1185">Reference proteome</keyword>
<protein>
    <submittedName>
        <fullName evidence="1">Cell wall-binding repeat-containing protein</fullName>
    </submittedName>
</protein>